<comment type="caution">
    <text evidence="6">The sequence shown here is derived from an EMBL/GenBank/DDBJ whole genome shotgun (WGS) entry which is preliminary data.</text>
</comment>
<evidence type="ECO:0000313" key="6">
    <source>
        <dbReference type="EMBL" id="CAL4115417.1"/>
    </source>
</evidence>
<keyword evidence="7" id="KW-1185">Reference proteome</keyword>
<dbReference type="AlphaFoldDB" id="A0AAV2R472"/>
<keyword evidence="2 3" id="KW-0694">RNA-binding</keyword>
<dbReference type="PROSITE" id="PS50102">
    <property type="entry name" value="RRM"/>
    <property type="match status" value="2"/>
</dbReference>
<reference evidence="6 7" key="1">
    <citation type="submission" date="2024-05" db="EMBL/GenBank/DDBJ databases">
        <authorList>
            <person name="Wallberg A."/>
        </authorList>
    </citation>
    <scope>NUCLEOTIDE SEQUENCE [LARGE SCALE GENOMIC DNA]</scope>
</reference>
<feature type="region of interest" description="Disordered" evidence="4">
    <location>
        <begin position="226"/>
        <end position="259"/>
    </location>
</feature>
<dbReference type="InterPro" id="IPR000504">
    <property type="entry name" value="RRM_dom"/>
</dbReference>
<accession>A0AAV2R472</accession>
<proteinExistence type="predicted"/>
<dbReference type="SUPFAM" id="SSF54928">
    <property type="entry name" value="RNA-binding domain, RBD"/>
    <property type="match status" value="1"/>
</dbReference>
<dbReference type="GO" id="GO:0006417">
    <property type="term" value="P:regulation of translation"/>
    <property type="evidence" value="ECO:0007669"/>
    <property type="project" value="TreeGrafter"/>
</dbReference>
<dbReference type="SMART" id="SM00360">
    <property type="entry name" value="RRM"/>
    <property type="match status" value="2"/>
</dbReference>
<evidence type="ECO:0000259" key="5">
    <source>
        <dbReference type="PROSITE" id="PS50102"/>
    </source>
</evidence>
<evidence type="ECO:0000313" key="7">
    <source>
        <dbReference type="Proteomes" id="UP001497623"/>
    </source>
</evidence>
<evidence type="ECO:0000256" key="1">
    <source>
        <dbReference type="ARBA" id="ARBA00022737"/>
    </source>
</evidence>
<feature type="compositionally biased region" description="Polar residues" evidence="4">
    <location>
        <begin position="317"/>
        <end position="327"/>
    </location>
</feature>
<feature type="domain" description="RRM" evidence="5">
    <location>
        <begin position="8"/>
        <end position="82"/>
    </location>
</feature>
<dbReference type="Pfam" id="PF00076">
    <property type="entry name" value="RRM_1"/>
    <property type="match status" value="2"/>
</dbReference>
<gene>
    <name evidence="6" type="ORF">MNOR_LOCUS20649</name>
</gene>
<dbReference type="GO" id="GO:0003729">
    <property type="term" value="F:mRNA binding"/>
    <property type="evidence" value="ECO:0007669"/>
    <property type="project" value="TreeGrafter"/>
</dbReference>
<evidence type="ECO:0000256" key="2">
    <source>
        <dbReference type="ARBA" id="ARBA00022884"/>
    </source>
</evidence>
<feature type="compositionally biased region" description="Gly residues" evidence="4">
    <location>
        <begin position="288"/>
        <end position="305"/>
    </location>
</feature>
<sequence length="342" mass="36731">MGDREPDRKLFVGGLDHSSTEESLKEYFNTYGQVEVKLSKDPQSGRSRGFAFLVFQRADIVDQVQLDRPHTIDGRNVGTRRVLPKDPNGIIDTAMQVKKLFVGGIKGPVEEEDLRESFSPYGKIVSISIPTDKTTGKQKGFVFIEYDDCDCVDKAFLKKDEIQVKGNFVDVKKAFEKDSVLRGAIRGRGGRGGFSRGVYDPYGGPHGYDPYDSYGGGYDPYCDGYRISGPPRGSSRGGYGVGRGGPRGGRGGSQGYGPKGGYGGYDSGYGDYDSKGSYGDYDNDGYGRGSRGRGGGRGGNAGMRGNGAAIRGAPRGRSQNTRSQTYANGGPEYSNGGGSWGY</sequence>
<evidence type="ECO:0000256" key="4">
    <source>
        <dbReference type="SAM" id="MobiDB-lite"/>
    </source>
</evidence>
<feature type="domain" description="RRM" evidence="5">
    <location>
        <begin position="98"/>
        <end position="176"/>
    </location>
</feature>
<feature type="region of interest" description="Disordered" evidence="4">
    <location>
        <begin position="288"/>
        <end position="342"/>
    </location>
</feature>
<dbReference type="EMBL" id="CAXKWB010016103">
    <property type="protein sequence ID" value="CAL4115417.1"/>
    <property type="molecule type" value="Genomic_DNA"/>
</dbReference>
<name>A0AAV2R472_MEGNR</name>
<dbReference type="Gene3D" id="3.30.70.330">
    <property type="match status" value="2"/>
</dbReference>
<dbReference type="PANTHER" id="PTHR48032">
    <property type="entry name" value="RNA-BINDING PROTEIN MUSASHI HOMOLOG RBP6"/>
    <property type="match status" value="1"/>
</dbReference>
<protein>
    <recommendedName>
        <fullName evidence="5">RRM domain-containing protein</fullName>
    </recommendedName>
</protein>
<evidence type="ECO:0000256" key="3">
    <source>
        <dbReference type="PROSITE-ProRule" id="PRU00176"/>
    </source>
</evidence>
<dbReference type="Proteomes" id="UP001497623">
    <property type="component" value="Unassembled WGS sequence"/>
</dbReference>
<keyword evidence="1" id="KW-0677">Repeat</keyword>
<organism evidence="6 7">
    <name type="scientific">Meganyctiphanes norvegica</name>
    <name type="common">Northern krill</name>
    <name type="synonym">Thysanopoda norvegica</name>
    <dbReference type="NCBI Taxonomy" id="48144"/>
    <lineage>
        <taxon>Eukaryota</taxon>
        <taxon>Metazoa</taxon>
        <taxon>Ecdysozoa</taxon>
        <taxon>Arthropoda</taxon>
        <taxon>Crustacea</taxon>
        <taxon>Multicrustacea</taxon>
        <taxon>Malacostraca</taxon>
        <taxon>Eumalacostraca</taxon>
        <taxon>Eucarida</taxon>
        <taxon>Euphausiacea</taxon>
        <taxon>Euphausiidae</taxon>
        <taxon>Meganyctiphanes</taxon>
    </lineage>
</organism>
<dbReference type="PANTHER" id="PTHR48032:SF6">
    <property type="entry name" value="RNA-BINDING (RRM_RBD_RNP MOTIFS) FAMILY PROTEIN"/>
    <property type="match status" value="1"/>
</dbReference>
<dbReference type="InterPro" id="IPR035979">
    <property type="entry name" value="RBD_domain_sf"/>
</dbReference>
<feature type="compositionally biased region" description="Gly residues" evidence="4">
    <location>
        <begin position="235"/>
        <end position="259"/>
    </location>
</feature>
<dbReference type="InterPro" id="IPR012677">
    <property type="entry name" value="Nucleotide-bd_a/b_plait_sf"/>
</dbReference>